<organism evidence="1 2">
    <name type="scientific">Megaselia scalaris</name>
    <name type="common">Humpbacked fly</name>
    <name type="synonym">Phora scalaris</name>
    <dbReference type="NCBI Taxonomy" id="36166"/>
    <lineage>
        <taxon>Eukaryota</taxon>
        <taxon>Metazoa</taxon>
        <taxon>Ecdysozoa</taxon>
        <taxon>Arthropoda</taxon>
        <taxon>Hexapoda</taxon>
        <taxon>Insecta</taxon>
        <taxon>Pterygota</taxon>
        <taxon>Neoptera</taxon>
        <taxon>Endopterygota</taxon>
        <taxon>Diptera</taxon>
        <taxon>Brachycera</taxon>
        <taxon>Muscomorpha</taxon>
        <taxon>Platypezoidea</taxon>
        <taxon>Phoridae</taxon>
        <taxon>Megaseliini</taxon>
        <taxon>Megaselia</taxon>
    </lineage>
</organism>
<dbReference type="Proteomes" id="UP000015102">
    <property type="component" value="Unassembled WGS sequence"/>
</dbReference>
<dbReference type="EMBL" id="CAQQ02188828">
    <property type="status" value="NOT_ANNOTATED_CDS"/>
    <property type="molecule type" value="Genomic_DNA"/>
</dbReference>
<dbReference type="AlphaFoldDB" id="T1GV45"/>
<proteinExistence type="predicted"/>
<evidence type="ECO:0000313" key="2">
    <source>
        <dbReference type="Proteomes" id="UP000015102"/>
    </source>
</evidence>
<reference evidence="1" key="2">
    <citation type="submission" date="2015-06" db="UniProtKB">
        <authorList>
            <consortium name="EnsemblMetazoa"/>
        </authorList>
    </citation>
    <scope>IDENTIFICATION</scope>
</reference>
<sequence length="97" mass="10997">MDSVKKEKDSDDEDERLKFDSEKFDPLFALYSPNLKINPQKNHVFQNFAMFEAALKRVGVYGLASKKKVTAHRTEKGAGAKVSIEDANAVRNFLPHQ</sequence>
<accession>T1GV45</accession>
<name>T1GV45_MEGSC</name>
<reference evidence="2" key="1">
    <citation type="submission" date="2013-02" db="EMBL/GenBank/DDBJ databases">
        <authorList>
            <person name="Hughes D."/>
        </authorList>
    </citation>
    <scope>NUCLEOTIDE SEQUENCE</scope>
    <source>
        <strain>Durham</strain>
        <strain evidence="2">NC isolate 2 -- Noor lab</strain>
    </source>
</reference>
<keyword evidence="2" id="KW-1185">Reference proteome</keyword>
<protein>
    <submittedName>
        <fullName evidence="1">Uncharacterized protein</fullName>
    </submittedName>
</protein>
<evidence type="ECO:0000313" key="1">
    <source>
        <dbReference type="EnsemblMetazoa" id="MESCA007627-PA"/>
    </source>
</evidence>
<dbReference type="EnsemblMetazoa" id="MESCA007627-RA">
    <property type="protein sequence ID" value="MESCA007627-PA"/>
    <property type="gene ID" value="MESCA007627"/>
</dbReference>
<dbReference type="HOGENOM" id="CLU_2352601_0_0_1"/>